<proteinExistence type="predicted"/>
<dbReference type="Gene3D" id="2.120.10.80">
    <property type="entry name" value="Kelch-type beta propeller"/>
    <property type="match status" value="1"/>
</dbReference>
<dbReference type="InterPro" id="IPR015915">
    <property type="entry name" value="Kelch-typ_b-propeller"/>
</dbReference>
<name>A0A553PTT4_TIGCA</name>
<comment type="caution">
    <text evidence="1">The sequence shown here is derived from an EMBL/GenBank/DDBJ whole genome shotgun (WGS) entry which is preliminary data.</text>
</comment>
<keyword evidence="2" id="KW-1185">Reference proteome</keyword>
<protein>
    <submittedName>
        <fullName evidence="1">Uncharacterized protein</fullName>
    </submittedName>
</protein>
<dbReference type="SUPFAM" id="SSF117281">
    <property type="entry name" value="Kelch motif"/>
    <property type="match status" value="1"/>
</dbReference>
<reference evidence="1 2" key="1">
    <citation type="journal article" date="2018" name="Nat. Ecol. Evol.">
        <title>Genomic signatures of mitonuclear coevolution across populations of Tigriopus californicus.</title>
        <authorList>
            <person name="Barreto F.S."/>
            <person name="Watson E.T."/>
            <person name="Lima T.G."/>
            <person name="Willett C.S."/>
            <person name="Edmands S."/>
            <person name="Li W."/>
            <person name="Burton R.S."/>
        </authorList>
    </citation>
    <scope>NUCLEOTIDE SEQUENCE [LARGE SCALE GENOMIC DNA]</scope>
    <source>
        <strain evidence="1 2">San Diego</strain>
    </source>
</reference>
<dbReference type="AlphaFoldDB" id="A0A553PTT4"/>
<evidence type="ECO:0000313" key="2">
    <source>
        <dbReference type="Proteomes" id="UP000318571"/>
    </source>
</evidence>
<organism evidence="1 2">
    <name type="scientific">Tigriopus californicus</name>
    <name type="common">Marine copepod</name>
    <dbReference type="NCBI Taxonomy" id="6832"/>
    <lineage>
        <taxon>Eukaryota</taxon>
        <taxon>Metazoa</taxon>
        <taxon>Ecdysozoa</taxon>
        <taxon>Arthropoda</taxon>
        <taxon>Crustacea</taxon>
        <taxon>Multicrustacea</taxon>
        <taxon>Hexanauplia</taxon>
        <taxon>Copepoda</taxon>
        <taxon>Harpacticoida</taxon>
        <taxon>Harpacticidae</taxon>
        <taxon>Tigriopus</taxon>
    </lineage>
</organism>
<gene>
    <name evidence="1" type="ORF">TCAL_16737</name>
</gene>
<dbReference type="EMBL" id="VCGU01000001">
    <property type="protein sequence ID" value="TRY81074.1"/>
    <property type="molecule type" value="Genomic_DNA"/>
</dbReference>
<accession>A0A553PTT4</accession>
<evidence type="ECO:0000313" key="1">
    <source>
        <dbReference type="EMBL" id="TRY81074.1"/>
    </source>
</evidence>
<dbReference type="Proteomes" id="UP000318571">
    <property type="component" value="Chromosome 12"/>
</dbReference>
<sequence>MKHCSNPFQLPEGRYGGATYILDRHLNYALGADNDGERTDTFQLDFRYGTWKTTNLLTPPMVYSISTQIDPSRVLLVGGQNVSRTTIVHSNGSVFSGPPLPHDVFRHCVLGVDEQHIFVAGGVKTGIGRTKDTLVLNWSDQTSPYGQTLLSPRMQTT</sequence>